<protein>
    <submittedName>
        <fullName evidence="2">Histidine phosphatase family protein</fullName>
    </submittedName>
</protein>
<comment type="caution">
    <text evidence="2">The sequence shown here is derived from an EMBL/GenBank/DDBJ whole genome shotgun (WGS) entry which is preliminary data.</text>
</comment>
<dbReference type="Proteomes" id="UP000245293">
    <property type="component" value="Unassembled WGS sequence"/>
</dbReference>
<evidence type="ECO:0000313" key="3">
    <source>
        <dbReference type="Proteomes" id="UP000245293"/>
    </source>
</evidence>
<keyword evidence="1" id="KW-0378">Hydrolase</keyword>
<dbReference type="GO" id="GO:0016787">
    <property type="term" value="F:hydrolase activity"/>
    <property type="evidence" value="ECO:0007669"/>
    <property type="project" value="UniProtKB-KW"/>
</dbReference>
<dbReference type="OrthoDB" id="280692at2"/>
<dbReference type="AlphaFoldDB" id="A0A2V1P6Y1"/>
<dbReference type="RefSeq" id="WP_109387184.1">
    <property type="nucleotide sequence ID" value="NZ_QETF01000004.1"/>
</dbReference>
<dbReference type="CDD" id="cd07067">
    <property type="entry name" value="HP_PGM_like"/>
    <property type="match status" value="1"/>
</dbReference>
<dbReference type="EMBL" id="QETF01000004">
    <property type="protein sequence ID" value="PWG17558.1"/>
    <property type="molecule type" value="Genomic_DNA"/>
</dbReference>
<dbReference type="PANTHER" id="PTHR20935">
    <property type="entry name" value="PHOSPHOGLYCERATE MUTASE-RELATED"/>
    <property type="match status" value="1"/>
</dbReference>
<dbReference type="SMART" id="SM00855">
    <property type="entry name" value="PGAM"/>
    <property type="match status" value="1"/>
</dbReference>
<organism evidence="2 3">
    <name type="scientific">Salibaculum griseiflavum</name>
    <dbReference type="NCBI Taxonomy" id="1914409"/>
    <lineage>
        <taxon>Bacteria</taxon>
        <taxon>Pseudomonadati</taxon>
        <taxon>Pseudomonadota</taxon>
        <taxon>Alphaproteobacteria</taxon>
        <taxon>Rhodobacterales</taxon>
        <taxon>Roseobacteraceae</taxon>
        <taxon>Salibaculum</taxon>
    </lineage>
</organism>
<dbReference type="PANTHER" id="PTHR20935:SF0">
    <property type="entry name" value="SERINE_THREONINE-PROTEIN PHOSPHATASE PGAM5, MITOCHONDRIAL"/>
    <property type="match status" value="1"/>
</dbReference>
<gene>
    <name evidence="2" type="ORF">DFK10_04850</name>
</gene>
<dbReference type="InterPro" id="IPR029033">
    <property type="entry name" value="His_PPase_superfam"/>
</dbReference>
<accession>A0A2V1P6Y1</accession>
<evidence type="ECO:0000313" key="2">
    <source>
        <dbReference type="EMBL" id="PWG17558.1"/>
    </source>
</evidence>
<sequence>MGEIVMVRHGQANTGATSEAEYDRLSQLGHRQAAWLGEWMQTHESPFDHVLTGTMRRHRETAEGMGVTADKADDRLNELDYFALARDIEITHGLPQPASEQDFAAHVPQTFAAWHAAEITGAEPFASFEDRIRTVLDEAAEPGRRVLCVTSGGVIAMALRLALDLDPERLAQVLLPIYNSSIHRFRVLDTGTYLSSFNAIPHLDSPDRADSRSWI</sequence>
<keyword evidence="3" id="KW-1185">Reference proteome</keyword>
<evidence type="ECO:0000256" key="1">
    <source>
        <dbReference type="ARBA" id="ARBA00022801"/>
    </source>
</evidence>
<reference evidence="3" key="1">
    <citation type="submission" date="2018-05" db="EMBL/GenBank/DDBJ databases">
        <authorList>
            <person name="Du Z."/>
            <person name="Wang X."/>
        </authorList>
    </citation>
    <scope>NUCLEOTIDE SEQUENCE [LARGE SCALE GENOMIC DNA]</scope>
    <source>
        <strain evidence="3">WDS4C29</strain>
    </source>
</reference>
<dbReference type="Pfam" id="PF00300">
    <property type="entry name" value="His_Phos_1"/>
    <property type="match status" value="1"/>
</dbReference>
<name>A0A2V1P6Y1_9RHOB</name>
<dbReference type="SUPFAM" id="SSF53254">
    <property type="entry name" value="Phosphoglycerate mutase-like"/>
    <property type="match status" value="1"/>
</dbReference>
<proteinExistence type="predicted"/>
<dbReference type="Gene3D" id="3.40.50.1240">
    <property type="entry name" value="Phosphoglycerate mutase-like"/>
    <property type="match status" value="1"/>
</dbReference>
<dbReference type="InterPro" id="IPR013078">
    <property type="entry name" value="His_Pase_superF_clade-1"/>
</dbReference>
<dbReference type="InterPro" id="IPR051021">
    <property type="entry name" value="Mito_Ser/Thr_phosphatase"/>
</dbReference>